<comment type="caution">
    <text evidence="2">The sequence shown here is derived from an EMBL/GenBank/DDBJ whole genome shotgun (WGS) entry which is preliminary data.</text>
</comment>
<evidence type="ECO:0000313" key="2">
    <source>
        <dbReference type="EMBL" id="COX97393.1"/>
    </source>
</evidence>
<name>A0A916LAM6_MYCTX</name>
<dbReference type="EMBL" id="CSBK01000830">
    <property type="protein sequence ID" value="COX97393.1"/>
    <property type="molecule type" value="Genomic_DNA"/>
</dbReference>
<protein>
    <submittedName>
        <fullName evidence="2">Uncharacterized protein</fullName>
    </submittedName>
</protein>
<gene>
    <name evidence="2" type="ORF">ERS007739_01955</name>
</gene>
<reference evidence="3" key="1">
    <citation type="submission" date="2015-03" db="EMBL/GenBank/DDBJ databases">
        <authorList>
            <consortium name="Pathogen Informatics"/>
        </authorList>
    </citation>
    <scope>NUCLEOTIDE SEQUENCE [LARGE SCALE GENOMIC DNA]</scope>
    <source>
        <strain evidence="3">N09902308</strain>
    </source>
</reference>
<proteinExistence type="predicted"/>
<dbReference type="AlphaFoldDB" id="A0A916LAM6"/>
<sequence length="33" mass="3123">MLCSSLPIAESGELNTSGTPESPAATSAGSSGI</sequence>
<feature type="region of interest" description="Disordered" evidence="1">
    <location>
        <begin position="1"/>
        <end position="33"/>
    </location>
</feature>
<accession>A0A916LAM6</accession>
<feature type="compositionally biased region" description="Polar residues" evidence="1">
    <location>
        <begin position="13"/>
        <end position="33"/>
    </location>
</feature>
<organism evidence="2 3">
    <name type="scientific">Mycobacterium tuberculosis</name>
    <dbReference type="NCBI Taxonomy" id="1773"/>
    <lineage>
        <taxon>Bacteria</taxon>
        <taxon>Bacillati</taxon>
        <taxon>Actinomycetota</taxon>
        <taxon>Actinomycetes</taxon>
        <taxon>Mycobacteriales</taxon>
        <taxon>Mycobacteriaceae</taxon>
        <taxon>Mycobacterium</taxon>
        <taxon>Mycobacterium tuberculosis complex</taxon>
    </lineage>
</organism>
<evidence type="ECO:0000256" key="1">
    <source>
        <dbReference type="SAM" id="MobiDB-lite"/>
    </source>
</evidence>
<evidence type="ECO:0000313" key="3">
    <source>
        <dbReference type="Proteomes" id="UP000039021"/>
    </source>
</evidence>
<dbReference type="Proteomes" id="UP000039021">
    <property type="component" value="Unassembled WGS sequence"/>
</dbReference>